<dbReference type="InterPro" id="IPR050261">
    <property type="entry name" value="FrsA_esterase"/>
</dbReference>
<evidence type="ECO:0000259" key="2">
    <source>
        <dbReference type="Pfam" id="PF00326"/>
    </source>
</evidence>
<keyword evidence="3" id="KW-0378">Hydrolase</keyword>
<protein>
    <submittedName>
        <fullName evidence="3">Alpha/beta fold hydrolase</fullName>
    </submittedName>
</protein>
<accession>A0ABT7MDS4</accession>
<evidence type="ECO:0000313" key="3">
    <source>
        <dbReference type="EMBL" id="MDL5158324.1"/>
    </source>
</evidence>
<evidence type="ECO:0000256" key="1">
    <source>
        <dbReference type="ARBA" id="ARBA00008645"/>
    </source>
</evidence>
<gene>
    <name evidence="3" type="ORF">QRT03_20320</name>
</gene>
<dbReference type="RefSeq" id="WP_286054846.1">
    <property type="nucleotide sequence ID" value="NZ_JASVWF010000004.1"/>
</dbReference>
<dbReference type="PANTHER" id="PTHR22946">
    <property type="entry name" value="DIENELACTONE HYDROLASE DOMAIN-CONTAINING PROTEIN-RELATED"/>
    <property type="match status" value="1"/>
</dbReference>
<reference evidence="3 4" key="1">
    <citation type="submission" date="2023-06" db="EMBL/GenBank/DDBJ databases">
        <title>Actinomycetospora Odt1-22.</title>
        <authorList>
            <person name="Supong K."/>
        </authorList>
    </citation>
    <scope>NUCLEOTIDE SEQUENCE [LARGE SCALE GENOMIC DNA]</scope>
    <source>
        <strain evidence="3 4">Odt1-22</strain>
    </source>
</reference>
<dbReference type="GO" id="GO:0016787">
    <property type="term" value="F:hydrolase activity"/>
    <property type="evidence" value="ECO:0007669"/>
    <property type="project" value="UniProtKB-KW"/>
</dbReference>
<organism evidence="3 4">
    <name type="scientific">Actinomycetospora termitidis</name>
    <dbReference type="NCBI Taxonomy" id="3053470"/>
    <lineage>
        <taxon>Bacteria</taxon>
        <taxon>Bacillati</taxon>
        <taxon>Actinomycetota</taxon>
        <taxon>Actinomycetes</taxon>
        <taxon>Pseudonocardiales</taxon>
        <taxon>Pseudonocardiaceae</taxon>
        <taxon>Actinomycetospora</taxon>
    </lineage>
</organism>
<dbReference type="InterPro" id="IPR029058">
    <property type="entry name" value="AB_hydrolase_fold"/>
</dbReference>
<comment type="caution">
    <text evidence="3">The sequence shown here is derived from an EMBL/GenBank/DDBJ whole genome shotgun (WGS) entry which is preliminary data.</text>
</comment>
<dbReference type="Pfam" id="PF00326">
    <property type="entry name" value="Peptidase_S9"/>
    <property type="match status" value="1"/>
</dbReference>
<dbReference type="EMBL" id="JASVWF010000004">
    <property type="protein sequence ID" value="MDL5158324.1"/>
    <property type="molecule type" value="Genomic_DNA"/>
</dbReference>
<dbReference type="SUPFAM" id="SSF53474">
    <property type="entry name" value="alpha/beta-Hydrolases"/>
    <property type="match status" value="1"/>
</dbReference>
<sequence>MSTNARHTFFSDDGFQYGVECTLGAVLHGAADVGEVLATIARIPDGKPEAWVAEWTATADRVADEARTAETAGHLRSAAARWLRASNYYARATDSADTTEAFTGVWEHHRDAWDRFAELTTRIGETTIEPITVPYEDTTLPGYVFGTPGSGPRRTLIFVNGSDGSVVSAWTDCAVDALRRGWTVVTVDGPGQNAALVRQGIPFRPDWEVVLTPLIDHVSARPDVDPDRVAVLGLSQGGFWVPRAIAHEHRVAAAVVDPGVMDVSTAMTSNLPGFLRKVLDAGDQVKFDKEMSWGLRFSRGGLATMLAWRMRPYGVTSPYEFFTAARAYRLTPEEMAAIRCPVLITDPEHEQFWPGQSARLAEALTCPVTRMSFTAVEGADRHCEPLAPALRGERIFDWLDETVPDGGSGRGGAA</sequence>
<feature type="domain" description="Peptidase S9 prolyl oligopeptidase catalytic" evidence="2">
    <location>
        <begin position="215"/>
        <end position="270"/>
    </location>
</feature>
<dbReference type="Gene3D" id="3.40.50.1820">
    <property type="entry name" value="alpha/beta hydrolase"/>
    <property type="match status" value="1"/>
</dbReference>
<dbReference type="Gene3D" id="1.20.1440.110">
    <property type="entry name" value="acylaminoacyl peptidase"/>
    <property type="match status" value="1"/>
</dbReference>
<dbReference type="Proteomes" id="UP001231924">
    <property type="component" value="Unassembled WGS sequence"/>
</dbReference>
<name>A0ABT7MDS4_9PSEU</name>
<evidence type="ECO:0000313" key="4">
    <source>
        <dbReference type="Proteomes" id="UP001231924"/>
    </source>
</evidence>
<comment type="similarity">
    <text evidence="1">Belongs to the AB hydrolase superfamily.</text>
</comment>
<dbReference type="InterPro" id="IPR001375">
    <property type="entry name" value="Peptidase_S9_cat"/>
</dbReference>
<dbReference type="PANTHER" id="PTHR22946:SF12">
    <property type="entry name" value="CONIDIAL PIGMENT BIOSYNTHESIS PROTEIN AYG1 (AFU_ORTHOLOGUE AFUA_2G17550)"/>
    <property type="match status" value="1"/>
</dbReference>
<keyword evidence="4" id="KW-1185">Reference proteome</keyword>
<proteinExistence type="inferred from homology"/>